<dbReference type="InterPro" id="IPR014843">
    <property type="entry name" value="Him1/Fmp52"/>
</dbReference>
<keyword evidence="3" id="KW-1000">Mitochondrion outer membrane</keyword>
<reference evidence="9 10" key="1">
    <citation type="journal article" date="2012" name="Eukaryot. Cell">
        <title>Draft genome sequence of Wickerhamomyces ciferrii NRRL Y-1031 F-60-10.</title>
        <authorList>
            <person name="Schneider J."/>
            <person name="Andrea H."/>
            <person name="Blom J."/>
            <person name="Jaenicke S."/>
            <person name="Ruckert C."/>
            <person name="Schorsch C."/>
            <person name="Szczepanowski R."/>
            <person name="Farwick M."/>
            <person name="Goesmann A."/>
            <person name="Puhler A."/>
            <person name="Schaffer S."/>
            <person name="Tauch A."/>
            <person name="Kohler T."/>
            <person name="Brinkrolf K."/>
        </authorList>
    </citation>
    <scope>NUCLEOTIDE SEQUENCE [LARGE SCALE GENOMIC DNA]</scope>
    <source>
        <strain evidence="10">ATCC 14091 / BCRC 22168 / CBS 111 / JCM 3599 / NBRC 0793 / NRRL Y-1031 F-60-10</strain>
    </source>
</reference>
<evidence type="ECO:0000256" key="4">
    <source>
        <dbReference type="ARBA" id="ARBA00022946"/>
    </source>
</evidence>
<accession>K0KNT6</accession>
<dbReference type="InterPro" id="IPR036291">
    <property type="entry name" value="NAD(P)-bd_dom_sf"/>
</dbReference>
<organism evidence="9 10">
    <name type="scientific">Wickerhamomyces ciferrii (strain ATCC 14091 / BCRC 22168 / CBS 111 / JCM 3599 / NBRC 0793 / NRRL Y-1031 F-60-10)</name>
    <name type="common">Yeast</name>
    <name type="synonym">Pichia ciferrii</name>
    <dbReference type="NCBI Taxonomy" id="1206466"/>
    <lineage>
        <taxon>Eukaryota</taxon>
        <taxon>Fungi</taxon>
        <taxon>Dikarya</taxon>
        <taxon>Ascomycota</taxon>
        <taxon>Saccharomycotina</taxon>
        <taxon>Saccharomycetes</taxon>
        <taxon>Phaffomycetales</taxon>
        <taxon>Wickerhamomycetaceae</taxon>
        <taxon>Wickerhamomyces</taxon>
    </lineage>
</organism>
<dbReference type="GO" id="GO:0051170">
    <property type="term" value="P:import into nucleus"/>
    <property type="evidence" value="ECO:0007669"/>
    <property type="project" value="TreeGrafter"/>
</dbReference>
<comment type="similarity">
    <text evidence="2">Belongs to the FMP52 family.</text>
</comment>
<dbReference type="Gene3D" id="3.40.50.720">
    <property type="entry name" value="NAD(P)-binding Rossmann-like Domain"/>
    <property type="match status" value="1"/>
</dbReference>
<keyword evidence="10" id="KW-1185">Reference proteome</keyword>
<dbReference type="SUPFAM" id="SSF51735">
    <property type="entry name" value="NAD(P)-binding Rossmann-fold domains"/>
    <property type="match status" value="1"/>
</dbReference>
<evidence type="ECO:0000256" key="8">
    <source>
        <dbReference type="ARBA" id="ARBA00074024"/>
    </source>
</evidence>
<keyword evidence="6" id="KW-0472">Membrane</keyword>
<evidence type="ECO:0000256" key="6">
    <source>
        <dbReference type="ARBA" id="ARBA00023136"/>
    </source>
</evidence>
<dbReference type="PANTHER" id="PTHR14097:SF7">
    <property type="entry name" value="OXIDOREDUCTASE HTATIP2"/>
    <property type="match status" value="1"/>
</dbReference>
<dbReference type="STRING" id="1206466.K0KNT6"/>
<dbReference type="eggNOG" id="KOG4039">
    <property type="taxonomic scope" value="Eukaryota"/>
</dbReference>
<comment type="subcellular location">
    <subcellularLocation>
        <location evidence="1">Mitochondrion outer membrane</location>
        <topology evidence="1">Peripheral membrane protein</topology>
    </subcellularLocation>
</comment>
<dbReference type="PANTHER" id="PTHR14097">
    <property type="entry name" value="OXIDOREDUCTASE HTATIP2"/>
    <property type="match status" value="1"/>
</dbReference>
<comment type="caution">
    <text evidence="9">The sequence shown here is derived from an EMBL/GenBank/DDBJ whole genome shotgun (WGS) entry which is preliminary data.</text>
</comment>
<dbReference type="FunCoup" id="K0KNT6">
    <property type="interactions" value="105"/>
</dbReference>
<keyword evidence="5" id="KW-0496">Mitochondrion</keyword>
<evidence type="ECO:0000256" key="7">
    <source>
        <dbReference type="ARBA" id="ARBA00071738"/>
    </source>
</evidence>
<keyword evidence="4" id="KW-0809">Transit peptide</keyword>
<dbReference type="Proteomes" id="UP000009328">
    <property type="component" value="Unassembled WGS sequence"/>
</dbReference>
<evidence type="ECO:0000313" key="10">
    <source>
        <dbReference type="Proteomes" id="UP000009328"/>
    </source>
</evidence>
<dbReference type="Pfam" id="PF08732">
    <property type="entry name" value="HIM1"/>
    <property type="match status" value="1"/>
</dbReference>
<evidence type="ECO:0000256" key="5">
    <source>
        <dbReference type="ARBA" id="ARBA00023128"/>
    </source>
</evidence>
<dbReference type="InParanoid" id="K0KNT6"/>
<evidence type="ECO:0000256" key="1">
    <source>
        <dbReference type="ARBA" id="ARBA00004450"/>
    </source>
</evidence>
<dbReference type="AlphaFoldDB" id="K0KNT6"/>
<dbReference type="FunFam" id="3.40.50.720:FF:000366">
    <property type="entry name" value="Protein FMP52, mitochondrial"/>
    <property type="match status" value="1"/>
</dbReference>
<gene>
    <name evidence="9" type="ORF">BN7_3386</name>
</gene>
<evidence type="ECO:0000256" key="2">
    <source>
        <dbReference type="ARBA" id="ARBA00006617"/>
    </source>
</evidence>
<proteinExistence type="inferred from homology"/>
<protein>
    <recommendedName>
        <fullName evidence="8">Protein FMP52, mitochondrial</fullName>
    </recommendedName>
    <alternativeName>
        <fullName evidence="7">Protein fmp52, mitochondrial</fullName>
    </alternativeName>
</protein>
<name>K0KNT6_WICCF</name>
<sequence>MTAFIVGSSGLVGNYILKHAPEYYSNVVSLSRSKPDNSENDQITTILEKNSDEWTKQIDNFQLKEDNTAFFSGLGTTKAAAGGIENQRLIDYDLNLNLAKAAKAKGFKKYILISSYGASKDSKFPYLKMKGELEDAVKDLGFESTIILQPGVLLGDRKISKGFGNNLMVSLTSWSTGTPFSKYLFNPIHGEDVAKAALKLAQKETSEKVVVVGGSELYDIARS</sequence>
<evidence type="ECO:0000256" key="3">
    <source>
        <dbReference type="ARBA" id="ARBA00022787"/>
    </source>
</evidence>
<dbReference type="GO" id="GO:0005741">
    <property type="term" value="C:mitochondrial outer membrane"/>
    <property type="evidence" value="ECO:0007669"/>
    <property type="project" value="UniProtKB-SubCell"/>
</dbReference>
<evidence type="ECO:0000313" key="9">
    <source>
        <dbReference type="EMBL" id="CCH43832.1"/>
    </source>
</evidence>
<dbReference type="HOGENOM" id="CLU_071330_2_2_1"/>
<dbReference type="EMBL" id="CAIF01000090">
    <property type="protein sequence ID" value="CCH43832.1"/>
    <property type="molecule type" value="Genomic_DNA"/>
</dbReference>